<keyword evidence="8" id="KW-0675">Receptor</keyword>
<dbReference type="CDD" id="cd14966">
    <property type="entry name" value="7tmD_STE3"/>
    <property type="match status" value="1"/>
</dbReference>
<evidence type="ECO:0000256" key="7">
    <source>
        <dbReference type="ARBA" id="ARBA00023136"/>
    </source>
</evidence>
<feature type="transmembrane region" description="Helical" evidence="11">
    <location>
        <begin position="291"/>
        <end position="308"/>
    </location>
</feature>
<evidence type="ECO:0000256" key="4">
    <source>
        <dbReference type="ARBA" id="ARBA00022692"/>
    </source>
</evidence>
<gene>
    <name evidence="12" type="ORF">PDIGIT_LOCUS6428</name>
</gene>
<evidence type="ECO:0000256" key="5">
    <source>
        <dbReference type="ARBA" id="ARBA00022989"/>
    </source>
</evidence>
<keyword evidence="3" id="KW-0589">Pheromone response</keyword>
<evidence type="ECO:0000256" key="10">
    <source>
        <dbReference type="SAM" id="MobiDB-lite"/>
    </source>
</evidence>
<organism evidence="12 13">
    <name type="scientific">Periconia digitata</name>
    <dbReference type="NCBI Taxonomy" id="1303443"/>
    <lineage>
        <taxon>Eukaryota</taxon>
        <taxon>Fungi</taxon>
        <taxon>Dikarya</taxon>
        <taxon>Ascomycota</taxon>
        <taxon>Pezizomycotina</taxon>
        <taxon>Dothideomycetes</taxon>
        <taxon>Pleosporomycetidae</taxon>
        <taxon>Pleosporales</taxon>
        <taxon>Massarineae</taxon>
        <taxon>Periconiaceae</taxon>
        <taxon>Periconia</taxon>
    </lineage>
</organism>
<comment type="caution">
    <text evidence="12">The sequence shown here is derived from an EMBL/GenBank/DDBJ whole genome shotgun (WGS) entry which is preliminary data.</text>
</comment>
<feature type="region of interest" description="Disordered" evidence="10">
    <location>
        <begin position="458"/>
        <end position="501"/>
    </location>
</feature>
<evidence type="ECO:0000256" key="3">
    <source>
        <dbReference type="ARBA" id="ARBA00022507"/>
    </source>
</evidence>
<comment type="subcellular location">
    <subcellularLocation>
        <location evidence="1">Membrane</location>
        <topology evidence="1">Multi-pass membrane protein</topology>
    </subcellularLocation>
</comment>
<name>A0A9W4UCG9_9PLEO</name>
<dbReference type="EMBL" id="CAOQHR010000004">
    <property type="protein sequence ID" value="CAI6333390.1"/>
    <property type="molecule type" value="Genomic_DNA"/>
</dbReference>
<dbReference type="AlphaFoldDB" id="A0A9W4UCG9"/>
<keyword evidence="9" id="KW-0807">Transducer</keyword>
<keyword evidence="6" id="KW-0297">G-protein coupled receptor</keyword>
<evidence type="ECO:0000313" key="12">
    <source>
        <dbReference type="EMBL" id="CAI6333390.1"/>
    </source>
</evidence>
<dbReference type="PANTHER" id="PTHR28097">
    <property type="entry name" value="PHEROMONE A FACTOR RECEPTOR"/>
    <property type="match status" value="1"/>
</dbReference>
<feature type="transmembrane region" description="Helical" evidence="11">
    <location>
        <begin position="166"/>
        <end position="183"/>
    </location>
</feature>
<protein>
    <submittedName>
        <fullName evidence="12">Uncharacterized protein</fullName>
    </submittedName>
</protein>
<keyword evidence="5 11" id="KW-1133">Transmembrane helix</keyword>
<evidence type="ECO:0000256" key="9">
    <source>
        <dbReference type="ARBA" id="ARBA00023224"/>
    </source>
</evidence>
<keyword evidence="7 11" id="KW-0472">Membrane</keyword>
<keyword evidence="13" id="KW-1185">Reference proteome</keyword>
<sequence>MLNDVYPLVERGSGGDELNGVYPLYPVALIVPTLAFPAFILCIPPMMWHFTQRNIAAGSLMLWLILINFFNAINPLIWPRDNMEDWWNGQGLCDIQARVQVGAVIAWTNCAGVIARRLANVMDTSNITVAPSKNHWILERSIEIVFCWILPILLMIVYYIVQRMRYFIFGISGCVAAYDPSWASIVFVWMWGPISTLVASYYAGLLIFRLYRYRREFHRLIAARNTSKSRFIRLFLLSVIILIVVLPYYTYILCDLSKLATVGFDWDRVHGSDWNSVVKVPSHGRLRMDRWAEIILGYVLFLLFGTGTDAHNSYKRMLVSMGLGRVFPRLLVIQESTSTSPSTMTFVKGWTTSWSTKAKGVFSKNGTVNETLVSDTRRSSSMAGTPGTVRSGSLHPVSINDPMLPSPPESSKQSLFSRLFRSKKVRPTLLPISVVSSIQPPQMGKSPVDSIPPGVHARAWSNEGSTNGMMEESDGVQVMREIRQAHEEKRKSAKTDPSEWA</sequence>
<evidence type="ECO:0000256" key="1">
    <source>
        <dbReference type="ARBA" id="ARBA00004141"/>
    </source>
</evidence>
<comment type="similarity">
    <text evidence="2">Belongs to the G-protein coupled receptor 4 family.</text>
</comment>
<accession>A0A9W4UCG9</accession>
<proteinExistence type="inferred from homology"/>
<evidence type="ECO:0000313" key="13">
    <source>
        <dbReference type="Proteomes" id="UP001152607"/>
    </source>
</evidence>
<feature type="transmembrane region" description="Helical" evidence="11">
    <location>
        <begin position="231"/>
        <end position="249"/>
    </location>
</feature>
<dbReference type="PANTHER" id="PTHR28097:SF1">
    <property type="entry name" value="PHEROMONE A FACTOR RECEPTOR"/>
    <property type="match status" value="1"/>
</dbReference>
<feature type="compositionally biased region" description="Polar residues" evidence="10">
    <location>
        <begin position="374"/>
        <end position="391"/>
    </location>
</feature>
<evidence type="ECO:0000256" key="2">
    <source>
        <dbReference type="ARBA" id="ARBA00011085"/>
    </source>
</evidence>
<keyword evidence="4 11" id="KW-0812">Transmembrane</keyword>
<feature type="transmembrane region" description="Helical" evidence="11">
    <location>
        <begin position="55"/>
        <end position="78"/>
    </location>
</feature>
<evidence type="ECO:0000256" key="8">
    <source>
        <dbReference type="ARBA" id="ARBA00023170"/>
    </source>
</evidence>
<dbReference type="GO" id="GO:0004932">
    <property type="term" value="F:mating-type factor pheromone receptor activity"/>
    <property type="evidence" value="ECO:0007669"/>
    <property type="project" value="InterPro"/>
</dbReference>
<evidence type="ECO:0000256" key="11">
    <source>
        <dbReference type="SAM" id="Phobius"/>
    </source>
</evidence>
<feature type="transmembrane region" description="Helical" evidence="11">
    <location>
        <begin position="189"/>
        <end position="211"/>
    </location>
</feature>
<dbReference type="Proteomes" id="UP001152607">
    <property type="component" value="Unassembled WGS sequence"/>
</dbReference>
<evidence type="ECO:0000256" key="6">
    <source>
        <dbReference type="ARBA" id="ARBA00023040"/>
    </source>
</evidence>
<dbReference type="OrthoDB" id="2874149at2759"/>
<feature type="transmembrane region" description="Helical" evidence="11">
    <location>
        <begin position="20"/>
        <end position="43"/>
    </location>
</feature>
<dbReference type="Gene3D" id="1.20.1070.10">
    <property type="entry name" value="Rhodopsin 7-helix transmembrane proteins"/>
    <property type="match status" value="1"/>
</dbReference>
<dbReference type="Pfam" id="PF02076">
    <property type="entry name" value="STE3"/>
    <property type="match status" value="1"/>
</dbReference>
<feature type="region of interest" description="Disordered" evidence="10">
    <location>
        <begin position="374"/>
        <end position="395"/>
    </location>
</feature>
<dbReference type="PRINTS" id="PR00899">
    <property type="entry name" value="GPCRSTE3"/>
</dbReference>
<dbReference type="GO" id="GO:0005886">
    <property type="term" value="C:plasma membrane"/>
    <property type="evidence" value="ECO:0007669"/>
    <property type="project" value="TreeGrafter"/>
</dbReference>
<reference evidence="12" key="1">
    <citation type="submission" date="2023-01" db="EMBL/GenBank/DDBJ databases">
        <authorList>
            <person name="Van Ghelder C."/>
            <person name="Rancurel C."/>
        </authorList>
    </citation>
    <scope>NUCLEOTIDE SEQUENCE</scope>
    <source>
        <strain evidence="12">CNCM I-4278</strain>
    </source>
</reference>
<dbReference type="GO" id="GO:0000750">
    <property type="term" value="P:pheromone-dependent signal transduction involved in conjugation with cellular fusion"/>
    <property type="evidence" value="ECO:0007669"/>
    <property type="project" value="TreeGrafter"/>
</dbReference>
<feature type="compositionally biased region" description="Basic and acidic residues" evidence="10">
    <location>
        <begin position="480"/>
        <end position="501"/>
    </location>
</feature>
<feature type="transmembrane region" description="Helical" evidence="11">
    <location>
        <begin position="141"/>
        <end position="161"/>
    </location>
</feature>
<dbReference type="InterPro" id="IPR001499">
    <property type="entry name" value="GPCR_STE3"/>
</dbReference>